<evidence type="ECO:0000259" key="4">
    <source>
        <dbReference type="Pfam" id="PF00501"/>
    </source>
</evidence>
<dbReference type="PANTHER" id="PTHR43272:SF32">
    <property type="entry name" value="AMP-DEPENDENT SYNTHETASE_LIGASE DOMAIN-CONTAINING PROTEIN"/>
    <property type="match status" value="1"/>
</dbReference>
<keyword evidence="2" id="KW-0276">Fatty acid metabolism</keyword>
<protein>
    <submittedName>
        <fullName evidence="5">AMP-dependent synthetase/ligase</fullName>
    </submittedName>
</protein>
<gene>
    <name evidence="5" type="ORF">ACFL27_09485</name>
</gene>
<feature type="domain" description="AMP-dependent synthetase/ligase" evidence="4">
    <location>
        <begin position="10"/>
        <end position="425"/>
    </location>
</feature>
<accession>A0ABV6YW62</accession>
<reference evidence="5 6" key="1">
    <citation type="submission" date="2024-09" db="EMBL/GenBank/DDBJ databases">
        <title>Laminarin stimulates single cell rates of sulfate reduction while oxygen inhibits transcriptomic activity in coastal marine sediment.</title>
        <authorList>
            <person name="Lindsay M."/>
            <person name="Orcutt B."/>
            <person name="Emerson D."/>
            <person name="Stepanauskas R."/>
            <person name="D'Angelo T."/>
        </authorList>
    </citation>
    <scope>NUCLEOTIDE SEQUENCE [LARGE SCALE GENOMIC DNA]</scope>
    <source>
        <strain evidence="5">SAG AM-311-K15</strain>
    </source>
</reference>
<evidence type="ECO:0000256" key="3">
    <source>
        <dbReference type="ARBA" id="ARBA00023098"/>
    </source>
</evidence>
<dbReference type="CDD" id="cd05907">
    <property type="entry name" value="VL_LC_FACS_like"/>
    <property type="match status" value="1"/>
</dbReference>
<dbReference type="Pfam" id="PF23562">
    <property type="entry name" value="AMP-binding_C_3"/>
    <property type="match status" value="1"/>
</dbReference>
<keyword evidence="1" id="KW-0436">Ligase</keyword>
<dbReference type="PROSITE" id="PS00455">
    <property type="entry name" value="AMP_BINDING"/>
    <property type="match status" value="1"/>
</dbReference>
<dbReference type="EMBL" id="JBHPBY010000097">
    <property type="protein sequence ID" value="MFC1850409.1"/>
    <property type="molecule type" value="Genomic_DNA"/>
</dbReference>
<keyword evidence="6" id="KW-1185">Reference proteome</keyword>
<evidence type="ECO:0000256" key="1">
    <source>
        <dbReference type="ARBA" id="ARBA00022598"/>
    </source>
</evidence>
<dbReference type="Proteomes" id="UP001594351">
    <property type="component" value="Unassembled WGS sequence"/>
</dbReference>
<dbReference type="Gene3D" id="3.40.50.12780">
    <property type="entry name" value="N-terminal domain of ligase-like"/>
    <property type="match status" value="2"/>
</dbReference>
<evidence type="ECO:0000256" key="2">
    <source>
        <dbReference type="ARBA" id="ARBA00022832"/>
    </source>
</evidence>
<dbReference type="InterPro" id="IPR020845">
    <property type="entry name" value="AMP-binding_CS"/>
</dbReference>
<proteinExistence type="predicted"/>
<dbReference type="SUPFAM" id="SSF56801">
    <property type="entry name" value="Acetyl-CoA synthetase-like"/>
    <property type="match status" value="1"/>
</dbReference>
<dbReference type="PANTHER" id="PTHR43272">
    <property type="entry name" value="LONG-CHAIN-FATTY-ACID--COA LIGASE"/>
    <property type="match status" value="1"/>
</dbReference>
<evidence type="ECO:0000313" key="5">
    <source>
        <dbReference type="EMBL" id="MFC1850409.1"/>
    </source>
</evidence>
<sequence length="601" mass="67608">MVEYIIPKVFQETVANNREKVALRYKEEGVYKDILYNEFGERVHNTALGLLTLGVEFQHRVSIISKNRPEWAIADQGIQMLGAINVPIYDTLNAPQMAYIIDNSEGIVIFCEDEAQLDKVIQIKEKVKSLQKVVVMDPVPPDKKLDYVLTFDELMALGKSEQAKYEPVLQENLAKIKEDDLCSLVYTSGTTGPPKGVMLTHKNFMSNVFETLKTVPINSDDCVLSFLPLSHVLERMAGYYSMICVGGTIGYAVSIDTVGDNMGEVQPTFMVSVPRLYEKMYARILEKVESDSPLKQKIFHWATSVGTEYLIAQKKGETSLLLNIQFAIADHLVFSKLKQRTGGKLRFFVSGGAPLAKHLGEFFASAGILILEGYGLTESSPVITANRIENHKFGSVGLPIPGVEVKIAEDGEILARGPNIMKGYYKNEEATREALEEIEGDIWLHTGDIGHLDEDGFLFITDRKKEIIVMSNGKNVAPQPIENLLKSNKYISQAILIGNNRKYMAALIAPDFDQLNRFAQEKDLSISDPEELVTTSEVRALFDNEIEELMQDLPRYEKVKKYHLLPRDLSQEDGELTPTLKAKRKVIDQHFAKEIENLYEE</sequence>
<organism evidence="5 6">
    <name type="scientific">candidate division CSSED10-310 bacterium</name>
    <dbReference type="NCBI Taxonomy" id="2855610"/>
    <lineage>
        <taxon>Bacteria</taxon>
        <taxon>Bacteria division CSSED10-310</taxon>
    </lineage>
</organism>
<name>A0ABV6YW62_UNCC1</name>
<dbReference type="InterPro" id="IPR042099">
    <property type="entry name" value="ANL_N_sf"/>
</dbReference>
<keyword evidence="3" id="KW-0443">Lipid metabolism</keyword>
<comment type="caution">
    <text evidence="5">The sequence shown here is derived from an EMBL/GenBank/DDBJ whole genome shotgun (WGS) entry which is preliminary data.</text>
</comment>
<evidence type="ECO:0000313" key="6">
    <source>
        <dbReference type="Proteomes" id="UP001594351"/>
    </source>
</evidence>
<dbReference type="Pfam" id="PF00501">
    <property type="entry name" value="AMP-binding"/>
    <property type="match status" value="1"/>
</dbReference>
<dbReference type="InterPro" id="IPR000873">
    <property type="entry name" value="AMP-dep_synth/lig_dom"/>
</dbReference>